<dbReference type="PANTHER" id="PTHR34297:SF3">
    <property type="entry name" value="ALKALINE SHOCK PROTEIN 23"/>
    <property type="match status" value="1"/>
</dbReference>
<proteinExistence type="inferred from homology"/>
<dbReference type="EMBL" id="JAELVF020000001">
    <property type="protein sequence ID" value="MBU7596834.1"/>
    <property type="molecule type" value="Genomic_DNA"/>
</dbReference>
<evidence type="ECO:0000256" key="2">
    <source>
        <dbReference type="SAM" id="MobiDB-lite"/>
    </source>
</evidence>
<dbReference type="PANTHER" id="PTHR34297">
    <property type="entry name" value="HYPOTHETICAL CYTOSOLIC PROTEIN-RELATED"/>
    <property type="match status" value="1"/>
</dbReference>
<reference evidence="3" key="1">
    <citation type="submission" date="2021-06" db="EMBL/GenBank/DDBJ databases">
        <title>Sequencing of actinobacteria type strains.</title>
        <authorList>
            <person name="Nguyen G.-S."/>
            <person name="Wentzel A."/>
        </authorList>
    </citation>
    <scope>NUCLEOTIDE SEQUENCE</scope>
    <source>
        <strain evidence="3">P38-E01</strain>
    </source>
</reference>
<dbReference type="RefSeq" id="WP_211039225.1">
    <property type="nucleotide sequence ID" value="NZ_JAELVF020000001.1"/>
</dbReference>
<dbReference type="AlphaFoldDB" id="A0A949JE66"/>
<comment type="similarity">
    <text evidence="1">Belongs to the asp23 family.</text>
</comment>
<evidence type="ECO:0000313" key="4">
    <source>
        <dbReference type="Proteomes" id="UP000694501"/>
    </source>
</evidence>
<evidence type="ECO:0000256" key="1">
    <source>
        <dbReference type="ARBA" id="ARBA00005721"/>
    </source>
</evidence>
<feature type="region of interest" description="Disordered" evidence="2">
    <location>
        <begin position="1"/>
        <end position="22"/>
    </location>
</feature>
<feature type="compositionally biased region" description="Polar residues" evidence="2">
    <location>
        <begin position="1"/>
        <end position="12"/>
    </location>
</feature>
<dbReference type="Proteomes" id="UP000694501">
    <property type="component" value="Unassembled WGS sequence"/>
</dbReference>
<keyword evidence="4" id="KW-1185">Reference proteome</keyword>
<sequence length="169" mass="17680">METDQYRTSQARKNGESGAETVGGRTAIADVVVESIAGIAAREADGVYSMGGGVSRAVGAVRNRLQSGEDSARGVDAEVGEKQAAVDISLVVEYGAIITDTARQIRSKVSRTVKEMTGLEVVEINIYVLDVHVPDTSEKSEGSGGSESSGGSRRDDRSTSTAGDRSRVQ</sequence>
<organism evidence="3 4">
    <name type="scientific">Streptomyces tardus</name>
    <dbReference type="NCBI Taxonomy" id="2780544"/>
    <lineage>
        <taxon>Bacteria</taxon>
        <taxon>Bacillati</taxon>
        <taxon>Actinomycetota</taxon>
        <taxon>Actinomycetes</taxon>
        <taxon>Kitasatosporales</taxon>
        <taxon>Streptomycetaceae</taxon>
        <taxon>Streptomyces</taxon>
    </lineage>
</organism>
<feature type="compositionally biased region" description="Basic and acidic residues" evidence="2">
    <location>
        <begin position="152"/>
        <end position="169"/>
    </location>
</feature>
<dbReference type="InterPro" id="IPR005531">
    <property type="entry name" value="Asp23"/>
</dbReference>
<dbReference type="Pfam" id="PF03780">
    <property type="entry name" value="Asp23"/>
    <property type="match status" value="1"/>
</dbReference>
<protein>
    <submittedName>
        <fullName evidence="3">Asp23/Gls24 family envelope stress response protein</fullName>
    </submittedName>
</protein>
<feature type="region of interest" description="Disordered" evidence="2">
    <location>
        <begin position="135"/>
        <end position="169"/>
    </location>
</feature>
<comment type="caution">
    <text evidence="3">The sequence shown here is derived from an EMBL/GenBank/DDBJ whole genome shotgun (WGS) entry which is preliminary data.</text>
</comment>
<gene>
    <name evidence="3" type="ORF">JGS22_004075</name>
</gene>
<accession>A0A949JE66</accession>
<name>A0A949JE66_9ACTN</name>
<evidence type="ECO:0000313" key="3">
    <source>
        <dbReference type="EMBL" id="MBU7596834.1"/>
    </source>
</evidence>